<evidence type="ECO:0000313" key="2">
    <source>
        <dbReference type="Proteomes" id="UP000009080"/>
    </source>
</evidence>
<organism evidence="1 2">
    <name type="scientific">Teredinibacter turnerae (strain ATCC 39867 / T7901)</name>
    <dbReference type="NCBI Taxonomy" id="377629"/>
    <lineage>
        <taxon>Bacteria</taxon>
        <taxon>Pseudomonadati</taxon>
        <taxon>Pseudomonadota</taxon>
        <taxon>Gammaproteobacteria</taxon>
        <taxon>Cellvibrionales</taxon>
        <taxon>Cellvibrionaceae</taxon>
        <taxon>Teredinibacter</taxon>
    </lineage>
</organism>
<dbReference type="HOGENOM" id="CLU_1049082_0_0_6"/>
<proteinExistence type="predicted"/>
<dbReference type="RefSeq" id="WP_015818160.1">
    <property type="nucleotide sequence ID" value="NC_012997.1"/>
</dbReference>
<dbReference type="EMBL" id="CP001614">
    <property type="protein sequence ID" value="ACR12048.2"/>
    <property type="molecule type" value="Genomic_DNA"/>
</dbReference>
<dbReference type="STRING" id="377629.TERTU_2229"/>
<dbReference type="Proteomes" id="UP000009080">
    <property type="component" value="Chromosome"/>
</dbReference>
<sequence length="298" mass="33594">MSKQNRSTLKAFFGDGALPNSSNFRDLIDSTINISEDGFAKDSENGLKLTCHSEYTVLTSFYEAGSKDKAVWRSKFDGDHSNLLWSSQANTDEGFEFSAADDAKLNAALCLARTNNRLGVGIGTKDPKATLDVNGAAFVQERRGTYGRSFESVAANGEWQTIVDNIQGGSGFEIVARAQNISRRRYAMVHAIALHCPWRRKSNDLLAWLGLRNRINYTQVYHDSLLHKIKLRWNEDDMKSGYQLQIRSNCDYGTEQRTEDGYAADEPCVIDFHITRLWDDDDHFQSLRMQAQRGLGDD</sequence>
<dbReference type="AlphaFoldDB" id="C5BJK5"/>
<evidence type="ECO:0000313" key="1">
    <source>
        <dbReference type="EMBL" id="ACR12048.2"/>
    </source>
</evidence>
<protein>
    <submittedName>
        <fullName evidence="1">Uncharacterized protein</fullName>
    </submittedName>
</protein>
<reference evidence="1 2" key="1">
    <citation type="journal article" date="2009" name="PLoS ONE">
        <title>The complete genome of Teredinibacter turnerae T7901: an intracellular endosymbiont of marine wood-boring bivalves (shipworms).</title>
        <authorList>
            <person name="Yang J.C."/>
            <person name="Madupu R."/>
            <person name="Durkin A.S."/>
            <person name="Ekborg N.A."/>
            <person name="Pedamallu C.S."/>
            <person name="Hostetler J.B."/>
            <person name="Radune D."/>
            <person name="Toms B.S."/>
            <person name="Henrissat B."/>
            <person name="Coutinho P.M."/>
            <person name="Schwarz S."/>
            <person name="Field L."/>
            <person name="Trindade-Silva A.E."/>
            <person name="Soares C.A.G."/>
            <person name="Elshahawi S."/>
            <person name="Hanora A."/>
            <person name="Schmidt E.W."/>
            <person name="Haygood M.G."/>
            <person name="Posfai J."/>
            <person name="Benner J."/>
            <person name="Madinger C."/>
            <person name="Nove J."/>
            <person name="Anton B."/>
            <person name="Chaudhary K."/>
            <person name="Foster J."/>
            <person name="Holman A."/>
            <person name="Kumar S."/>
            <person name="Lessard P.A."/>
            <person name="Luyten Y.A."/>
            <person name="Slatko B."/>
            <person name="Wood N."/>
            <person name="Wu B."/>
            <person name="Teplitski M."/>
            <person name="Mougous J.D."/>
            <person name="Ward N."/>
            <person name="Eisen J.A."/>
            <person name="Badger J.H."/>
            <person name="Distel D.L."/>
        </authorList>
    </citation>
    <scope>NUCLEOTIDE SEQUENCE [LARGE SCALE GENOMIC DNA]</scope>
    <source>
        <strain evidence="2">ATCC 39867 / T7901</strain>
    </source>
</reference>
<dbReference type="KEGG" id="ttu:TERTU_2229"/>
<dbReference type="GeneID" id="58409795"/>
<dbReference type="OrthoDB" id="9793307at2"/>
<keyword evidence="2" id="KW-1185">Reference proteome</keyword>
<accession>C5BJK5</accession>
<dbReference type="eggNOG" id="ENOG502ZA5J">
    <property type="taxonomic scope" value="Bacteria"/>
</dbReference>
<gene>
    <name evidence="1" type="ordered locus">TERTU_2229</name>
</gene>
<name>C5BJK5_TERTT</name>